<dbReference type="PANTHER" id="PTHR46987:SF1">
    <property type="entry name" value="R-SPONDIN-3"/>
    <property type="match status" value="1"/>
</dbReference>
<evidence type="ECO:0000256" key="2">
    <source>
        <dbReference type="ARBA" id="ARBA00007308"/>
    </source>
</evidence>
<dbReference type="GO" id="GO:0005576">
    <property type="term" value="C:extracellular region"/>
    <property type="evidence" value="ECO:0007669"/>
    <property type="project" value="UniProtKB-SubCell"/>
</dbReference>
<comment type="subcellular location">
    <subcellularLocation>
        <location evidence="1">Secreted</location>
    </subcellularLocation>
</comment>
<gene>
    <name evidence="15" type="primary">RSPO3</name>
</gene>
<evidence type="ECO:0000256" key="4">
    <source>
        <dbReference type="ARBA" id="ARBA00022606"/>
    </source>
</evidence>
<evidence type="ECO:0000256" key="1">
    <source>
        <dbReference type="ARBA" id="ARBA00004613"/>
    </source>
</evidence>
<dbReference type="RefSeq" id="XP_033794823.1">
    <property type="nucleotide sequence ID" value="XM_033938932.1"/>
</dbReference>
<dbReference type="SUPFAM" id="SSF82895">
    <property type="entry name" value="TSP-1 type 1 repeat"/>
    <property type="match status" value="1"/>
</dbReference>
<dbReference type="CTD" id="84870"/>
<feature type="compositionally biased region" description="Basic and acidic residues" evidence="10">
    <location>
        <begin position="225"/>
        <end position="254"/>
    </location>
</feature>
<name>A0A6P8R486_GEOSA</name>
<evidence type="ECO:0000256" key="9">
    <source>
        <dbReference type="ARBA" id="ARBA00023180"/>
    </source>
</evidence>
<evidence type="ECO:0000256" key="8">
    <source>
        <dbReference type="ARBA" id="ARBA00023157"/>
    </source>
</evidence>
<feature type="signal peptide" evidence="11">
    <location>
        <begin position="1"/>
        <end position="21"/>
    </location>
</feature>
<evidence type="ECO:0000256" key="7">
    <source>
        <dbReference type="ARBA" id="ARBA00022729"/>
    </source>
</evidence>
<comment type="similarity">
    <text evidence="2">Belongs to the R-spondin family.</text>
</comment>
<dbReference type="SMART" id="SM00209">
    <property type="entry name" value="TSP1"/>
    <property type="match status" value="1"/>
</dbReference>
<feature type="domain" description="R-spondin Fu-CRD" evidence="12">
    <location>
        <begin position="44"/>
        <end position="143"/>
    </location>
</feature>
<dbReference type="InterPro" id="IPR044004">
    <property type="entry name" value="TSP1_spondin_dom"/>
</dbReference>
<dbReference type="FunFam" id="2.20.100.10:FF:000043">
    <property type="entry name" value="R-spondin 3"/>
    <property type="match status" value="1"/>
</dbReference>
<dbReference type="GO" id="GO:0008201">
    <property type="term" value="F:heparin binding"/>
    <property type="evidence" value="ECO:0007669"/>
    <property type="project" value="UniProtKB-KW"/>
</dbReference>
<keyword evidence="5" id="KW-0358">Heparin-binding</keyword>
<dbReference type="InterPro" id="IPR043601">
    <property type="entry name" value="Rspo_Fu-CRD_dom"/>
</dbReference>
<dbReference type="OrthoDB" id="10257656at2759"/>
<protein>
    <submittedName>
        <fullName evidence="15">R-spondin-3 isoform X1</fullName>
    </submittedName>
</protein>
<feature type="compositionally biased region" description="Polar residues" evidence="10">
    <location>
        <begin position="259"/>
        <end position="268"/>
    </location>
</feature>
<keyword evidence="7 11" id="KW-0732">Signal</keyword>
<keyword evidence="14" id="KW-1185">Reference proteome</keyword>
<keyword evidence="4" id="KW-0716">Sensory transduction</keyword>
<dbReference type="Pfam" id="PF15913">
    <property type="entry name" value="Furin-like_2"/>
    <property type="match status" value="1"/>
</dbReference>
<dbReference type="InterPro" id="IPR051514">
    <property type="entry name" value="R-spondin"/>
</dbReference>
<evidence type="ECO:0000256" key="10">
    <source>
        <dbReference type="SAM" id="MobiDB-lite"/>
    </source>
</evidence>
<dbReference type="FunCoup" id="A0A6P8R486">
    <property type="interactions" value="320"/>
</dbReference>
<evidence type="ECO:0000313" key="14">
    <source>
        <dbReference type="Proteomes" id="UP000515159"/>
    </source>
</evidence>
<evidence type="ECO:0000256" key="3">
    <source>
        <dbReference type="ARBA" id="ARBA00022525"/>
    </source>
</evidence>
<keyword evidence="6" id="KW-0879">Wnt signaling pathway</keyword>
<dbReference type="Pfam" id="PF19028">
    <property type="entry name" value="TSP1_spondin"/>
    <property type="match status" value="1"/>
</dbReference>
<dbReference type="InterPro" id="IPR000884">
    <property type="entry name" value="TSP1_rpt"/>
</dbReference>
<feature type="domain" description="Spondin-like TSP1" evidence="13">
    <location>
        <begin position="149"/>
        <end position="204"/>
    </location>
</feature>
<feature type="region of interest" description="Disordered" evidence="10">
    <location>
        <begin position="205"/>
        <end position="268"/>
    </location>
</feature>
<dbReference type="PROSITE" id="PS50092">
    <property type="entry name" value="TSP1"/>
    <property type="match status" value="1"/>
</dbReference>
<dbReference type="GO" id="GO:0016055">
    <property type="term" value="P:Wnt signaling pathway"/>
    <property type="evidence" value="ECO:0007669"/>
    <property type="project" value="UniProtKB-KW"/>
</dbReference>
<evidence type="ECO:0000256" key="5">
    <source>
        <dbReference type="ARBA" id="ARBA00022674"/>
    </source>
</evidence>
<dbReference type="Gene3D" id="2.20.100.10">
    <property type="entry name" value="Thrombospondin type-1 (TSP1) repeat"/>
    <property type="match status" value="1"/>
</dbReference>
<sequence>MRLRLLSCFLIVLNCVEHVDSHRHMPRGRRHRRMPPNVSQGCQGGCATCSDYNGCMSCKPRLFFFLERTGMKQTGVCLPSCPNGYYGIRLPEKNTCTKCKADCETCFYDSFCTKCKRSFYLHSGKCLKTCLEGFENNNHTMECTSIVHCIVSEWSPWSPCAKKGKTCGFKRGNETRTREIIQSPSAHGSSCPPLSETRKCLVQKRKCQKGEKGKKGREKKRKKTTKEEKEMRHDNKERESREALENKEKSEQRNRRVQQKSLSISTVH</sequence>
<dbReference type="GeneID" id="117357804"/>
<evidence type="ECO:0000256" key="6">
    <source>
        <dbReference type="ARBA" id="ARBA00022687"/>
    </source>
</evidence>
<dbReference type="KEGG" id="gsh:117357804"/>
<feature type="chain" id="PRO_5028432438" evidence="11">
    <location>
        <begin position="22"/>
        <end position="268"/>
    </location>
</feature>
<dbReference type="AlphaFoldDB" id="A0A6P8R486"/>
<dbReference type="Proteomes" id="UP000515159">
    <property type="component" value="Chromosome 3"/>
</dbReference>
<dbReference type="CDD" id="cd00064">
    <property type="entry name" value="FU"/>
    <property type="match status" value="1"/>
</dbReference>
<dbReference type="Gene3D" id="2.10.220.10">
    <property type="entry name" value="Hormone Receptor, Insulin-like Growth Factor Receptor 1, Chain A, domain 2"/>
    <property type="match status" value="1"/>
</dbReference>
<evidence type="ECO:0000259" key="13">
    <source>
        <dbReference type="Pfam" id="PF19028"/>
    </source>
</evidence>
<dbReference type="InterPro" id="IPR009030">
    <property type="entry name" value="Growth_fac_rcpt_cys_sf"/>
</dbReference>
<organism evidence="14 15">
    <name type="scientific">Geotrypetes seraphini</name>
    <name type="common">Gaboon caecilian</name>
    <name type="synonym">Caecilia seraphini</name>
    <dbReference type="NCBI Taxonomy" id="260995"/>
    <lineage>
        <taxon>Eukaryota</taxon>
        <taxon>Metazoa</taxon>
        <taxon>Chordata</taxon>
        <taxon>Craniata</taxon>
        <taxon>Vertebrata</taxon>
        <taxon>Euteleostomi</taxon>
        <taxon>Amphibia</taxon>
        <taxon>Gymnophiona</taxon>
        <taxon>Geotrypetes</taxon>
    </lineage>
</organism>
<proteinExistence type="inferred from homology"/>
<evidence type="ECO:0000259" key="12">
    <source>
        <dbReference type="Pfam" id="PF15913"/>
    </source>
</evidence>
<keyword evidence="9" id="KW-0325">Glycoprotein</keyword>
<dbReference type="InterPro" id="IPR006212">
    <property type="entry name" value="Furin_repeat"/>
</dbReference>
<evidence type="ECO:0000256" key="11">
    <source>
        <dbReference type="SAM" id="SignalP"/>
    </source>
</evidence>
<accession>A0A6P8R486</accession>
<feature type="compositionally biased region" description="Basic residues" evidence="10">
    <location>
        <begin position="214"/>
        <end position="224"/>
    </location>
</feature>
<dbReference type="InterPro" id="IPR036383">
    <property type="entry name" value="TSP1_rpt_sf"/>
</dbReference>
<keyword evidence="3" id="KW-0964">Secreted</keyword>
<dbReference type="SMART" id="SM00261">
    <property type="entry name" value="FU"/>
    <property type="match status" value="2"/>
</dbReference>
<evidence type="ECO:0000313" key="15">
    <source>
        <dbReference type="RefSeq" id="XP_033794823.1"/>
    </source>
</evidence>
<dbReference type="InParanoid" id="A0A6P8R486"/>
<dbReference type="PANTHER" id="PTHR46987">
    <property type="entry name" value="NEUROHYPOPHYSIAL HORMONES, N-TERMINAL DOMAIN CONTAINING PROTEIN"/>
    <property type="match status" value="1"/>
</dbReference>
<reference evidence="15" key="1">
    <citation type="submission" date="2025-08" db="UniProtKB">
        <authorList>
            <consortium name="RefSeq"/>
        </authorList>
    </citation>
    <scope>IDENTIFICATION</scope>
</reference>
<keyword evidence="8" id="KW-1015">Disulfide bond</keyword>
<dbReference type="SUPFAM" id="SSF57184">
    <property type="entry name" value="Growth factor receptor domain"/>
    <property type="match status" value="1"/>
</dbReference>